<dbReference type="GO" id="GO:0005829">
    <property type="term" value="C:cytosol"/>
    <property type="evidence" value="ECO:0007669"/>
    <property type="project" value="TreeGrafter"/>
</dbReference>
<gene>
    <name evidence="2" type="ORF">AB5J53_36125</name>
</gene>
<dbReference type="CDD" id="cd19531">
    <property type="entry name" value="LCL_NRPS-like"/>
    <property type="match status" value="1"/>
</dbReference>
<reference evidence="2" key="1">
    <citation type="submission" date="2024-07" db="EMBL/GenBank/DDBJ databases">
        <authorList>
            <person name="Yu S.T."/>
        </authorList>
    </citation>
    <scope>NUCLEOTIDE SEQUENCE</scope>
    <source>
        <strain evidence="2">R41</strain>
    </source>
</reference>
<evidence type="ECO:0000313" key="2">
    <source>
        <dbReference type="EMBL" id="XDQ56722.1"/>
    </source>
</evidence>
<dbReference type="GO" id="GO:0043041">
    <property type="term" value="P:amino acid activation for nonribosomal peptide biosynthetic process"/>
    <property type="evidence" value="ECO:0007669"/>
    <property type="project" value="TreeGrafter"/>
</dbReference>
<protein>
    <submittedName>
        <fullName evidence="2">Condensation domain-containing protein</fullName>
    </submittedName>
</protein>
<dbReference type="RefSeq" id="WP_369249794.1">
    <property type="nucleotide sequence ID" value="NZ_CP163443.1"/>
</dbReference>
<accession>A0AB39RRS4</accession>
<dbReference type="GO" id="GO:0047527">
    <property type="term" value="F:2,3-dihydroxybenzoate-serine ligase activity"/>
    <property type="evidence" value="ECO:0007669"/>
    <property type="project" value="TreeGrafter"/>
</dbReference>
<dbReference type="SUPFAM" id="SSF52777">
    <property type="entry name" value="CoA-dependent acyltransferases"/>
    <property type="match status" value="2"/>
</dbReference>
<evidence type="ECO:0000259" key="1">
    <source>
        <dbReference type="Pfam" id="PF00668"/>
    </source>
</evidence>
<dbReference type="Gene3D" id="3.30.559.10">
    <property type="entry name" value="Chloramphenicol acetyltransferase-like domain"/>
    <property type="match status" value="1"/>
</dbReference>
<dbReference type="PANTHER" id="PTHR45527">
    <property type="entry name" value="NONRIBOSOMAL PEPTIDE SYNTHETASE"/>
    <property type="match status" value="1"/>
</dbReference>
<feature type="domain" description="Condensation" evidence="1">
    <location>
        <begin position="12"/>
        <end position="428"/>
    </location>
</feature>
<dbReference type="Gene3D" id="3.30.559.30">
    <property type="entry name" value="Nonribosomal peptide synthetase, condensation domain"/>
    <property type="match status" value="1"/>
</dbReference>
<dbReference type="InterPro" id="IPR001242">
    <property type="entry name" value="Condensation_dom"/>
</dbReference>
<organism evidence="2">
    <name type="scientific">Streptomyces sp. R41</name>
    <dbReference type="NCBI Taxonomy" id="3238632"/>
    <lineage>
        <taxon>Bacteria</taxon>
        <taxon>Bacillati</taxon>
        <taxon>Actinomycetota</taxon>
        <taxon>Actinomycetes</taxon>
        <taxon>Kitasatosporales</taxon>
        <taxon>Streptomycetaceae</taxon>
        <taxon>Streptomyces</taxon>
    </lineage>
</organism>
<dbReference type="Pfam" id="PF00668">
    <property type="entry name" value="Condensation"/>
    <property type="match status" value="1"/>
</dbReference>
<dbReference type="InterPro" id="IPR023213">
    <property type="entry name" value="CAT-like_dom_sf"/>
</dbReference>
<dbReference type="GO" id="GO:0009239">
    <property type="term" value="P:enterobactin biosynthetic process"/>
    <property type="evidence" value="ECO:0007669"/>
    <property type="project" value="TreeGrafter"/>
</dbReference>
<sequence length="431" mass="47369">MGSIEEREIEPSVGQRLLWFLDRYRGHDGALNCPMMCRIRGPLDIAVLRGALDTVIDRHESLRSVFTGGGRGLRQVVRGSEPVDIQVYDLSREPDPEGALNTAVATELATRIDASGGTIRTTLWRVAPSDHVLCLNIHHLVTDSWSCGIVFQDLCAVLERSSGATTELADPGWQFGEFADWQRRALDGGELRGQQAYWRDRLAGLTLPPLPTREAPTERRTALVRTGLDAATVSGLREVARGGGSTLFTALLTLYYAVLHRTTGRTDLAVASLYANRTRPEVRRTVGFLANMVVLRTRIDPRAGFLDAVRATHETVVGGFLNQGVPYQLLPLREAQSAGGRADDIVFQMLAEPVYSTTAGGLDLEVLVPDGVGSRFELELVMVPHEEGFHVLLFYNEGRLDEKFAREFAERYVAAAELVSKDAALSISRVC</sequence>
<dbReference type="EMBL" id="CP163443">
    <property type="protein sequence ID" value="XDQ56722.1"/>
    <property type="molecule type" value="Genomic_DNA"/>
</dbReference>
<dbReference type="PANTHER" id="PTHR45527:SF1">
    <property type="entry name" value="FATTY ACID SYNTHASE"/>
    <property type="match status" value="1"/>
</dbReference>
<dbReference type="GO" id="GO:0008610">
    <property type="term" value="P:lipid biosynthetic process"/>
    <property type="evidence" value="ECO:0007669"/>
    <property type="project" value="UniProtKB-ARBA"/>
</dbReference>
<dbReference type="GO" id="GO:0009366">
    <property type="term" value="C:enterobactin synthetase complex"/>
    <property type="evidence" value="ECO:0007669"/>
    <property type="project" value="TreeGrafter"/>
</dbReference>
<name>A0AB39RRS4_9ACTN</name>
<dbReference type="GO" id="GO:0031177">
    <property type="term" value="F:phosphopantetheine binding"/>
    <property type="evidence" value="ECO:0007669"/>
    <property type="project" value="TreeGrafter"/>
</dbReference>
<dbReference type="AlphaFoldDB" id="A0AB39RRS4"/>
<proteinExistence type="predicted"/>